<evidence type="ECO:0000313" key="1">
    <source>
        <dbReference type="EMBL" id="CAG8797121.1"/>
    </source>
</evidence>
<protein>
    <submittedName>
        <fullName evidence="1">7412_t:CDS:1</fullName>
    </submittedName>
</protein>
<keyword evidence="2" id="KW-1185">Reference proteome</keyword>
<proteinExistence type="predicted"/>
<dbReference type="Proteomes" id="UP000789405">
    <property type="component" value="Unassembled WGS sequence"/>
</dbReference>
<feature type="non-terminal residue" evidence="1">
    <location>
        <position position="71"/>
    </location>
</feature>
<name>A0A9N9JWP0_9GLOM</name>
<sequence>MPQPPEATSEFKKTLVFLIQDKLKNGCQQRNQHVNAPCLESFGVGAYETLGQIFKDSNWGVREYKNQQQTW</sequence>
<organism evidence="1 2">
    <name type="scientific">Dentiscutata erythropus</name>
    <dbReference type="NCBI Taxonomy" id="1348616"/>
    <lineage>
        <taxon>Eukaryota</taxon>
        <taxon>Fungi</taxon>
        <taxon>Fungi incertae sedis</taxon>
        <taxon>Mucoromycota</taxon>
        <taxon>Glomeromycotina</taxon>
        <taxon>Glomeromycetes</taxon>
        <taxon>Diversisporales</taxon>
        <taxon>Gigasporaceae</taxon>
        <taxon>Dentiscutata</taxon>
    </lineage>
</organism>
<dbReference type="OrthoDB" id="2320707at2759"/>
<reference evidence="1" key="1">
    <citation type="submission" date="2021-06" db="EMBL/GenBank/DDBJ databases">
        <authorList>
            <person name="Kallberg Y."/>
            <person name="Tangrot J."/>
            <person name="Rosling A."/>
        </authorList>
    </citation>
    <scope>NUCLEOTIDE SEQUENCE</scope>
    <source>
        <strain evidence="1">MA453B</strain>
    </source>
</reference>
<dbReference type="EMBL" id="CAJVPY010031871">
    <property type="protein sequence ID" value="CAG8797121.1"/>
    <property type="molecule type" value="Genomic_DNA"/>
</dbReference>
<gene>
    <name evidence="1" type="ORF">DERYTH_LOCUS22618</name>
</gene>
<dbReference type="AlphaFoldDB" id="A0A9N9JWP0"/>
<comment type="caution">
    <text evidence="1">The sequence shown here is derived from an EMBL/GenBank/DDBJ whole genome shotgun (WGS) entry which is preliminary data.</text>
</comment>
<evidence type="ECO:0000313" key="2">
    <source>
        <dbReference type="Proteomes" id="UP000789405"/>
    </source>
</evidence>
<accession>A0A9N9JWP0</accession>